<gene>
    <name evidence="2" type="ORF">UFOVP1097_56</name>
    <name evidence="3" type="ORF">UFOVP1349_50</name>
    <name evidence="4" type="ORF">UFOVP1456_30</name>
    <name evidence="1" type="ORF">UFOVP925_50</name>
</gene>
<dbReference type="EMBL" id="LR797404">
    <property type="protein sequence ID" value="CAB4214329.1"/>
    <property type="molecule type" value="Genomic_DNA"/>
</dbReference>
<organism evidence="4">
    <name type="scientific">uncultured Caudovirales phage</name>
    <dbReference type="NCBI Taxonomy" id="2100421"/>
    <lineage>
        <taxon>Viruses</taxon>
        <taxon>Duplodnaviria</taxon>
        <taxon>Heunggongvirae</taxon>
        <taxon>Uroviricota</taxon>
        <taxon>Caudoviricetes</taxon>
        <taxon>Peduoviridae</taxon>
        <taxon>Maltschvirus</taxon>
        <taxon>Maltschvirus maltsch</taxon>
    </lineage>
</organism>
<dbReference type="EMBL" id="LR797048">
    <property type="protein sequence ID" value="CAB4184348.1"/>
    <property type="molecule type" value="Genomic_DNA"/>
</dbReference>
<dbReference type="EMBL" id="LR796876">
    <property type="protein sequence ID" value="CAB4172039.1"/>
    <property type="molecule type" value="Genomic_DNA"/>
</dbReference>
<sequence length="241" mass="24492">MASFFGSLLGDDQAEASRKAAADTYAKQQAATDELKAYGDQYAGKFADMSHQYDPYTAAGGQGVNALTRLLQDPSSLRSLLGYQFAQDEGVQALDRGAAAHGMLNSGRGSKDLLRFGTGLADKTYGDQLARLMGVSQFGLGANGAQIGTVGQGMQGQMGTRQSAYGGNFTAANTIGQGDIAAANAKAAGAKNILDTGMKGIGMAMGMPPSPGGGYGGGQGANPLMNGGSGAGYDQYGRRFG</sequence>
<name>A0A6J5SJ63_9CAUD</name>
<evidence type="ECO:0000313" key="2">
    <source>
        <dbReference type="EMBL" id="CAB4184348.1"/>
    </source>
</evidence>
<evidence type="ECO:0000313" key="1">
    <source>
        <dbReference type="EMBL" id="CAB4172039.1"/>
    </source>
</evidence>
<evidence type="ECO:0000313" key="3">
    <source>
        <dbReference type="EMBL" id="CAB4200517.1"/>
    </source>
</evidence>
<protein>
    <recommendedName>
        <fullName evidence="5">DNA transfer protein</fullName>
    </recommendedName>
</protein>
<proteinExistence type="predicted"/>
<accession>A0A6J5SJ63</accession>
<evidence type="ECO:0000313" key="4">
    <source>
        <dbReference type="EMBL" id="CAB4214329.1"/>
    </source>
</evidence>
<reference evidence="4" key="1">
    <citation type="submission" date="2020-05" db="EMBL/GenBank/DDBJ databases">
        <authorList>
            <person name="Chiriac C."/>
            <person name="Salcher M."/>
            <person name="Ghai R."/>
            <person name="Kavagutti S V."/>
        </authorList>
    </citation>
    <scope>NUCLEOTIDE SEQUENCE</scope>
</reference>
<dbReference type="EMBL" id="LR797291">
    <property type="protein sequence ID" value="CAB4200517.1"/>
    <property type="molecule type" value="Genomic_DNA"/>
</dbReference>
<evidence type="ECO:0008006" key="5">
    <source>
        <dbReference type="Google" id="ProtNLM"/>
    </source>
</evidence>